<proteinExistence type="predicted"/>
<protein>
    <submittedName>
        <fullName evidence="1">Uncharacterized protein</fullName>
    </submittedName>
</protein>
<keyword evidence="2" id="KW-1185">Reference proteome</keyword>
<dbReference type="RefSeq" id="WP_273578930.1">
    <property type="nucleotide sequence ID" value="NZ_JAQRFO010000008.1"/>
</dbReference>
<name>A0ABT5M249_9GAMM</name>
<sequence>MHKENLFDDNLIESKSIILKTDKWVCETPEGDNNPETGGNYFIRYFTVLTNNGQLMRNTPVQIYSSIRNDIEEKIVITTDPDNEAQNPEIIKPVDKFVNVTSDPNGRLSFRVYPIKGITVVFQLGSKLPDSERYYPAPTVYIINPKYEATDDSLSPPVISGLNGDELRAHGSSKMFYVNIPPYDTISNTNTVIFFTHKNDLISPAIKISNAAEPDYTFKLYFDSFPLNEASELYYTIIPESGNNKYSPILGLTYTGGGDNQPSDEFSRPLDPPVIYSSLARPPLDASDDEYIIQEYDIVNLDTIDDYRNNGGIDLFIKIVGTSDLNSETKPKFGDKVFLVMYVNSSSKIINKSMPVTIKTVVGENTSTNIIPIPHEMLVDIASYSDTGYPGVIYFEYYIDSEGIRTYSKDWQSQISTVSPGGGDN</sequence>
<accession>A0ABT5M249</accession>
<evidence type="ECO:0000313" key="1">
    <source>
        <dbReference type="EMBL" id="MDC9621135.1"/>
    </source>
</evidence>
<dbReference type="Proteomes" id="UP001214757">
    <property type="component" value="Unassembled WGS sequence"/>
</dbReference>
<organism evidence="1 2">
    <name type="scientific">Xenorhabdus aichiensis</name>
    <dbReference type="NCBI Taxonomy" id="3025874"/>
    <lineage>
        <taxon>Bacteria</taxon>
        <taxon>Pseudomonadati</taxon>
        <taxon>Pseudomonadota</taxon>
        <taxon>Gammaproteobacteria</taxon>
        <taxon>Enterobacterales</taxon>
        <taxon>Morganellaceae</taxon>
        <taxon>Xenorhabdus</taxon>
    </lineage>
</organism>
<dbReference type="EMBL" id="JAQRFO010000008">
    <property type="protein sequence ID" value="MDC9621135.1"/>
    <property type="molecule type" value="Genomic_DNA"/>
</dbReference>
<gene>
    <name evidence="1" type="ORF">PSI22_05700</name>
</gene>
<comment type="caution">
    <text evidence="1">The sequence shown here is derived from an EMBL/GenBank/DDBJ whole genome shotgun (WGS) entry which is preliminary data.</text>
</comment>
<evidence type="ECO:0000313" key="2">
    <source>
        <dbReference type="Proteomes" id="UP001214757"/>
    </source>
</evidence>
<reference evidence="1 2" key="1">
    <citation type="submission" date="2023-02" db="EMBL/GenBank/DDBJ databases">
        <title>Entomopathogenic bacteria.</title>
        <authorList>
            <person name="Machado R.A."/>
        </authorList>
    </citation>
    <scope>NUCLEOTIDE SEQUENCE [LARGE SCALE GENOMIC DNA]</scope>
    <source>
        <strain evidence="1 2">XENO-7</strain>
    </source>
</reference>